<dbReference type="EMBL" id="MAYT01000023">
    <property type="protein sequence ID" value="OCA87430.1"/>
    <property type="molecule type" value="Genomic_DNA"/>
</dbReference>
<comment type="caution">
    <text evidence="3">The sequence shown here is derived from an EMBL/GenBank/DDBJ whole genome shotgun (WGS) entry which is preliminary data.</text>
</comment>
<dbReference type="InterPro" id="IPR023485">
    <property type="entry name" value="Ptyr_pPase"/>
</dbReference>
<dbReference type="PANTHER" id="PTHR43428">
    <property type="entry name" value="ARSENATE REDUCTASE"/>
    <property type="match status" value="1"/>
</dbReference>
<feature type="domain" description="Phosphotyrosine protein phosphatase I" evidence="2">
    <location>
        <begin position="4"/>
        <end position="137"/>
    </location>
</feature>
<sequence length="139" mass="15925">MENKNILFLSTSNDLSIMAEGWASKLDEPSLNFISASFRTVQENDLFIEAMKEVNIDITDREPKLLAPHLIKSADLIVNIYDFERDQQPPLLLASNKKVLRWNVPNPEHCADTTEKWAAYQIVCDQLAEHVKKLTNELN</sequence>
<keyword evidence="4" id="KW-1185">Reference proteome</keyword>
<evidence type="ECO:0000313" key="3">
    <source>
        <dbReference type="EMBL" id="OCA87430.1"/>
    </source>
</evidence>
<evidence type="ECO:0000313" key="4">
    <source>
        <dbReference type="Proteomes" id="UP000092578"/>
    </source>
</evidence>
<gene>
    <name evidence="3" type="ORF">A8F95_09380</name>
</gene>
<protein>
    <recommendedName>
        <fullName evidence="2">Phosphotyrosine protein phosphatase I domain-containing protein</fullName>
    </recommendedName>
</protein>
<keyword evidence="1" id="KW-0059">Arsenical resistance</keyword>
<dbReference type="InterPro" id="IPR036196">
    <property type="entry name" value="Ptyr_pPase_sf"/>
</dbReference>
<evidence type="ECO:0000256" key="1">
    <source>
        <dbReference type="ARBA" id="ARBA00022849"/>
    </source>
</evidence>
<name>A0A1B9AU83_9BACI</name>
<dbReference type="Gene3D" id="3.40.50.2300">
    <property type="match status" value="1"/>
</dbReference>
<dbReference type="AlphaFoldDB" id="A0A1B9AU83"/>
<reference evidence="4" key="1">
    <citation type="submission" date="2016-05" db="EMBL/GenBank/DDBJ databases">
        <authorList>
            <person name="Liu B."/>
            <person name="Wang J."/>
            <person name="Zhu Y."/>
            <person name="Liu G."/>
            <person name="Chen Q."/>
            <person name="Chen Z."/>
            <person name="Lan J."/>
            <person name="Che J."/>
            <person name="Ge C."/>
            <person name="Shi H."/>
            <person name="Pan Z."/>
            <person name="Liu X."/>
        </authorList>
    </citation>
    <scope>NUCLEOTIDE SEQUENCE [LARGE SCALE GENOMIC DNA]</scope>
    <source>
        <strain evidence="4">FJAT-27215</strain>
    </source>
</reference>
<accession>A0A1B9AU83</accession>
<dbReference type="SUPFAM" id="SSF52788">
    <property type="entry name" value="Phosphotyrosine protein phosphatases I"/>
    <property type="match status" value="1"/>
</dbReference>
<dbReference type="Proteomes" id="UP000092578">
    <property type="component" value="Unassembled WGS sequence"/>
</dbReference>
<dbReference type="GO" id="GO:0046685">
    <property type="term" value="P:response to arsenic-containing substance"/>
    <property type="evidence" value="ECO:0007669"/>
    <property type="project" value="UniProtKB-KW"/>
</dbReference>
<dbReference type="PANTHER" id="PTHR43428:SF1">
    <property type="entry name" value="ARSENATE REDUCTASE"/>
    <property type="match status" value="1"/>
</dbReference>
<dbReference type="SMART" id="SM00226">
    <property type="entry name" value="LMWPc"/>
    <property type="match status" value="1"/>
</dbReference>
<proteinExistence type="predicted"/>
<evidence type="ECO:0000259" key="2">
    <source>
        <dbReference type="SMART" id="SM00226"/>
    </source>
</evidence>
<dbReference type="RefSeq" id="WP_065410869.1">
    <property type="nucleotide sequence ID" value="NZ_MAYT01000023.1"/>
</dbReference>
<organism evidence="3 4">
    <name type="scientific">Pseudobacillus wudalianchiensis</name>
    <dbReference type="NCBI Taxonomy" id="1743143"/>
    <lineage>
        <taxon>Bacteria</taxon>
        <taxon>Bacillati</taxon>
        <taxon>Bacillota</taxon>
        <taxon>Bacilli</taxon>
        <taxon>Bacillales</taxon>
        <taxon>Bacillaceae</taxon>
        <taxon>Pseudobacillus</taxon>
    </lineage>
</organism>